<protein>
    <submittedName>
        <fullName evidence="2">Uncharacterized protein</fullName>
    </submittedName>
</protein>
<evidence type="ECO:0000313" key="2">
    <source>
        <dbReference type="EMBL" id="JAD65064.1"/>
    </source>
</evidence>
<organism evidence="2">
    <name type="scientific">Arundo donax</name>
    <name type="common">Giant reed</name>
    <name type="synonym">Donax arundinaceus</name>
    <dbReference type="NCBI Taxonomy" id="35708"/>
    <lineage>
        <taxon>Eukaryota</taxon>
        <taxon>Viridiplantae</taxon>
        <taxon>Streptophyta</taxon>
        <taxon>Embryophyta</taxon>
        <taxon>Tracheophyta</taxon>
        <taxon>Spermatophyta</taxon>
        <taxon>Magnoliopsida</taxon>
        <taxon>Liliopsida</taxon>
        <taxon>Poales</taxon>
        <taxon>Poaceae</taxon>
        <taxon>PACMAD clade</taxon>
        <taxon>Arundinoideae</taxon>
        <taxon>Arundineae</taxon>
        <taxon>Arundo</taxon>
    </lineage>
</organism>
<accession>A0A0A9BM99</accession>
<sequence>MSRGCKHIPGEGDPGPPAAASKKHMARCYRGHGVAIARMSNGDHGSPAKYKSDICLEHEISTVVELRRPLTDQ</sequence>
<evidence type="ECO:0000256" key="1">
    <source>
        <dbReference type="SAM" id="MobiDB-lite"/>
    </source>
</evidence>
<name>A0A0A9BM99_ARUDO</name>
<dbReference type="EMBL" id="GBRH01232831">
    <property type="protein sequence ID" value="JAD65064.1"/>
    <property type="molecule type" value="Transcribed_RNA"/>
</dbReference>
<reference evidence="2" key="1">
    <citation type="submission" date="2014-09" db="EMBL/GenBank/DDBJ databases">
        <authorList>
            <person name="Magalhaes I.L.F."/>
            <person name="Oliveira U."/>
            <person name="Santos F.R."/>
            <person name="Vidigal T.H.D.A."/>
            <person name="Brescovit A.D."/>
            <person name="Santos A.J."/>
        </authorList>
    </citation>
    <scope>NUCLEOTIDE SEQUENCE</scope>
    <source>
        <tissue evidence="2">Shoot tissue taken approximately 20 cm above the soil surface</tissue>
    </source>
</reference>
<feature type="region of interest" description="Disordered" evidence="1">
    <location>
        <begin position="1"/>
        <end position="23"/>
    </location>
</feature>
<reference evidence="2" key="2">
    <citation type="journal article" date="2015" name="Data Brief">
        <title>Shoot transcriptome of the giant reed, Arundo donax.</title>
        <authorList>
            <person name="Barrero R.A."/>
            <person name="Guerrero F.D."/>
            <person name="Moolhuijzen P."/>
            <person name="Goolsby J.A."/>
            <person name="Tidwell J."/>
            <person name="Bellgard S.E."/>
            <person name="Bellgard M.I."/>
        </authorList>
    </citation>
    <scope>NUCLEOTIDE SEQUENCE</scope>
    <source>
        <tissue evidence="2">Shoot tissue taken approximately 20 cm above the soil surface</tissue>
    </source>
</reference>
<dbReference type="AlphaFoldDB" id="A0A0A9BM99"/>
<proteinExistence type="predicted"/>